<protein>
    <submittedName>
        <fullName evidence="13">Zinc finger protein 880-like</fullName>
    </submittedName>
</protein>
<dbReference type="OMA" id="CGAQTEV"/>
<feature type="domain" description="C2H2-type" evidence="12">
    <location>
        <begin position="355"/>
        <end position="382"/>
    </location>
</feature>
<dbReference type="FunFam" id="3.30.160.60:FF:001485">
    <property type="entry name" value="Krueppel-related zinc finger protein"/>
    <property type="match status" value="1"/>
</dbReference>
<evidence type="ECO:0000313" key="13">
    <source>
        <dbReference type="Ensembl" id="ENSENLP00000052563.1"/>
    </source>
</evidence>
<dbReference type="PROSITE" id="PS00028">
    <property type="entry name" value="ZINC_FINGER_C2H2_1"/>
    <property type="match status" value="4"/>
</dbReference>
<dbReference type="FunFam" id="3.30.160.60:FF:001480">
    <property type="entry name" value="Si:cabz01071911.3"/>
    <property type="match status" value="1"/>
</dbReference>
<keyword evidence="4" id="KW-0677">Repeat</keyword>
<evidence type="ECO:0000256" key="7">
    <source>
        <dbReference type="ARBA" id="ARBA00023015"/>
    </source>
</evidence>
<evidence type="ECO:0000259" key="12">
    <source>
        <dbReference type="PROSITE" id="PS50157"/>
    </source>
</evidence>
<keyword evidence="8" id="KW-0238">DNA-binding</keyword>
<reference evidence="13" key="1">
    <citation type="submission" date="2021-04" db="EMBL/GenBank/DDBJ databases">
        <authorList>
            <consortium name="Wellcome Sanger Institute Data Sharing"/>
        </authorList>
    </citation>
    <scope>NUCLEOTIDE SEQUENCE [LARGE SCALE GENOMIC DNA]</scope>
</reference>
<dbReference type="Pfam" id="PF00096">
    <property type="entry name" value="zf-C2H2"/>
    <property type="match status" value="3"/>
</dbReference>
<dbReference type="Gene3D" id="3.30.160.60">
    <property type="entry name" value="Classic Zinc Finger"/>
    <property type="match status" value="4"/>
</dbReference>
<name>A0A665X880_ECHNA</name>
<keyword evidence="6" id="KW-0862">Zinc</keyword>
<keyword evidence="7" id="KW-0805">Transcription regulation</keyword>
<dbReference type="FunFam" id="3.30.160.60:FF:000100">
    <property type="entry name" value="Zinc finger 45-like"/>
    <property type="match status" value="1"/>
</dbReference>
<evidence type="ECO:0000256" key="8">
    <source>
        <dbReference type="ARBA" id="ARBA00023125"/>
    </source>
</evidence>
<dbReference type="FunFam" id="3.30.160.60:FF:000744">
    <property type="entry name" value="zinc finger E-box-binding homeobox 1"/>
    <property type="match status" value="1"/>
</dbReference>
<dbReference type="GO" id="GO:0008270">
    <property type="term" value="F:zinc ion binding"/>
    <property type="evidence" value="ECO:0007669"/>
    <property type="project" value="UniProtKB-KW"/>
</dbReference>
<reference evidence="13" key="2">
    <citation type="submission" date="2025-08" db="UniProtKB">
        <authorList>
            <consortium name="Ensembl"/>
        </authorList>
    </citation>
    <scope>IDENTIFICATION</scope>
</reference>
<dbReference type="PANTHER" id="PTHR23226:SF240">
    <property type="entry name" value="GASTRULA ZINC FINGER PROTEIN XLCGF26.1-LIKE-RELATED"/>
    <property type="match status" value="1"/>
</dbReference>
<dbReference type="PROSITE" id="PS50157">
    <property type="entry name" value="ZINC_FINGER_C2H2_2"/>
    <property type="match status" value="4"/>
</dbReference>
<gene>
    <name evidence="13" type="primary">si:rp71-1g18.1</name>
</gene>
<sequence length="475" mass="52176">MSAGVVNLQAQVESVLGALVRTATVELTKLFESRYQASAVDVAVGRSREGGGNETQKDKPDGLATVETKRSVGVQVDEDIFPMLELLGPPLFSPSQDGGSLGELEGSLIPSTVLQAEDNGPVDPEWPSLKDQLGADDMFELNILEAETPTDSDDQAEVVLHVCAETWADALKDGSAPSSPTSQKPLIIQPDISGSACEEKVKFVCPLILKPESPSPNCKNLKKPLQVEPQQACVSTTYSPSSSDGAMTHFQPGVWERITMPDERKNDLQMKLKLTTQDPKLLRPCAVALVNVLTVPDSEIKLQGCDVKCKNGLYLPKDLRQHQGLHTGHRLCCFTPCGNGIWRLKSVVAHSRDGYACQICGKIFKHRKVLRRHARFHTGEKPYSCSVCSKAFALRKSLRRHVRFHTGEKPHMCTQCGKSFRLRDNLKAHLRIHSGEKPFSCTSCGKVFRIMKNLEKHNLSLCGSFVPSFRILAGL</sequence>
<dbReference type="Proteomes" id="UP000472264">
    <property type="component" value="Chromosome 17"/>
</dbReference>
<dbReference type="InterPro" id="IPR013087">
    <property type="entry name" value="Znf_C2H2_type"/>
</dbReference>
<keyword evidence="9" id="KW-0804">Transcription</keyword>
<dbReference type="InterPro" id="IPR036236">
    <property type="entry name" value="Znf_C2H2_sf"/>
</dbReference>
<dbReference type="GO" id="GO:0000978">
    <property type="term" value="F:RNA polymerase II cis-regulatory region sequence-specific DNA binding"/>
    <property type="evidence" value="ECO:0007669"/>
    <property type="project" value="TreeGrafter"/>
</dbReference>
<evidence type="ECO:0000256" key="9">
    <source>
        <dbReference type="ARBA" id="ARBA00023163"/>
    </source>
</evidence>
<evidence type="ECO:0000256" key="6">
    <source>
        <dbReference type="ARBA" id="ARBA00022833"/>
    </source>
</evidence>
<dbReference type="OrthoDB" id="10004641at2759"/>
<organism evidence="13 14">
    <name type="scientific">Echeneis naucrates</name>
    <name type="common">Live sharksucker</name>
    <dbReference type="NCBI Taxonomy" id="173247"/>
    <lineage>
        <taxon>Eukaryota</taxon>
        <taxon>Metazoa</taxon>
        <taxon>Chordata</taxon>
        <taxon>Craniata</taxon>
        <taxon>Vertebrata</taxon>
        <taxon>Euteleostomi</taxon>
        <taxon>Actinopterygii</taxon>
        <taxon>Neopterygii</taxon>
        <taxon>Teleostei</taxon>
        <taxon>Neoteleostei</taxon>
        <taxon>Acanthomorphata</taxon>
        <taxon>Carangaria</taxon>
        <taxon>Carangiformes</taxon>
        <taxon>Echeneidae</taxon>
        <taxon>Echeneis</taxon>
    </lineage>
</organism>
<keyword evidence="3" id="KW-0479">Metal-binding</keyword>
<dbReference type="InParanoid" id="A0A665X880"/>
<dbReference type="SMART" id="SM00355">
    <property type="entry name" value="ZnF_C2H2"/>
    <property type="match status" value="4"/>
</dbReference>
<evidence type="ECO:0000313" key="14">
    <source>
        <dbReference type="Proteomes" id="UP000472264"/>
    </source>
</evidence>
<dbReference type="GO" id="GO:0000981">
    <property type="term" value="F:DNA-binding transcription factor activity, RNA polymerase II-specific"/>
    <property type="evidence" value="ECO:0007669"/>
    <property type="project" value="TreeGrafter"/>
</dbReference>
<feature type="domain" description="C2H2-type" evidence="12">
    <location>
        <begin position="439"/>
        <end position="457"/>
    </location>
</feature>
<reference evidence="13" key="3">
    <citation type="submission" date="2025-09" db="UniProtKB">
        <authorList>
            <consortium name="Ensembl"/>
        </authorList>
    </citation>
    <scope>IDENTIFICATION</scope>
</reference>
<proteinExistence type="inferred from homology"/>
<dbReference type="GO" id="GO:0005634">
    <property type="term" value="C:nucleus"/>
    <property type="evidence" value="ECO:0007669"/>
    <property type="project" value="UniProtKB-SubCell"/>
</dbReference>
<comment type="similarity">
    <text evidence="2">Belongs to the krueppel C2H2-type zinc-finger protein family.</text>
</comment>
<keyword evidence="5 11" id="KW-0863">Zinc-finger</keyword>
<dbReference type="PANTHER" id="PTHR23226">
    <property type="entry name" value="ZINC FINGER AND SCAN DOMAIN-CONTAINING"/>
    <property type="match status" value="1"/>
</dbReference>
<evidence type="ECO:0000256" key="2">
    <source>
        <dbReference type="ARBA" id="ARBA00006991"/>
    </source>
</evidence>
<feature type="domain" description="C2H2-type" evidence="12">
    <location>
        <begin position="383"/>
        <end position="410"/>
    </location>
</feature>
<keyword evidence="10" id="KW-0539">Nucleus</keyword>
<evidence type="ECO:0000256" key="4">
    <source>
        <dbReference type="ARBA" id="ARBA00022737"/>
    </source>
</evidence>
<evidence type="ECO:0000256" key="10">
    <source>
        <dbReference type="ARBA" id="ARBA00023242"/>
    </source>
</evidence>
<dbReference type="AlphaFoldDB" id="A0A665X880"/>
<evidence type="ECO:0000256" key="11">
    <source>
        <dbReference type="PROSITE-ProRule" id="PRU00042"/>
    </source>
</evidence>
<dbReference type="SUPFAM" id="SSF57667">
    <property type="entry name" value="beta-beta-alpha zinc fingers"/>
    <property type="match status" value="2"/>
</dbReference>
<accession>A0A665X880</accession>
<evidence type="ECO:0000256" key="1">
    <source>
        <dbReference type="ARBA" id="ARBA00004123"/>
    </source>
</evidence>
<comment type="subcellular location">
    <subcellularLocation>
        <location evidence="1">Nucleus</location>
    </subcellularLocation>
</comment>
<evidence type="ECO:0000256" key="5">
    <source>
        <dbReference type="ARBA" id="ARBA00022771"/>
    </source>
</evidence>
<keyword evidence="14" id="KW-1185">Reference proteome</keyword>
<dbReference type="Ensembl" id="ENSENLT00000053830.1">
    <property type="protein sequence ID" value="ENSENLP00000052563.1"/>
    <property type="gene ID" value="ENSENLG00000021972.1"/>
</dbReference>
<evidence type="ECO:0000256" key="3">
    <source>
        <dbReference type="ARBA" id="ARBA00022723"/>
    </source>
</evidence>
<feature type="domain" description="C2H2-type" evidence="12">
    <location>
        <begin position="411"/>
        <end position="438"/>
    </location>
</feature>
<dbReference type="Pfam" id="PF13912">
    <property type="entry name" value="zf-C2H2_6"/>
    <property type="match status" value="1"/>
</dbReference>